<sequence length="199" mass="22500">MEDAYLTLKGTSEGIYKEKGSKFIALAHHVTSEEEAKAIVKGYRKEYYDARHWCYAYMIGADKTKYRANDDGEPGGSAGLPILGQLRSFNVTDTLIVVIRYFGGTKLGVPGLIHAYKTSAADALESGEIEELFVQRKIKITFAYPDMNEVMKVAKNFGLDFGQQSFDELCHIEFLVRESLFEQVKEKLEDIDELIFKES</sequence>
<dbReference type="GO" id="GO:0005737">
    <property type="term" value="C:cytoplasm"/>
    <property type="evidence" value="ECO:0007669"/>
    <property type="project" value="TreeGrafter"/>
</dbReference>
<protein>
    <submittedName>
        <fullName evidence="3">YigZ family protein</fullName>
    </submittedName>
</protein>
<evidence type="ECO:0000313" key="3">
    <source>
        <dbReference type="EMBL" id="AZQ63142.1"/>
    </source>
</evidence>
<evidence type="ECO:0000313" key="4">
    <source>
        <dbReference type="Proteomes" id="UP000267268"/>
    </source>
</evidence>
<dbReference type="EMBL" id="CP034562">
    <property type="protein sequence ID" value="AZQ63142.1"/>
    <property type="molecule type" value="Genomic_DNA"/>
</dbReference>
<dbReference type="PROSITE" id="PS00910">
    <property type="entry name" value="UPF0029"/>
    <property type="match status" value="1"/>
</dbReference>
<comment type="similarity">
    <text evidence="1">Belongs to the IMPACT family.</text>
</comment>
<keyword evidence="4" id="KW-1185">Reference proteome</keyword>
<dbReference type="InterPro" id="IPR001498">
    <property type="entry name" value="Impact_N"/>
</dbReference>
<dbReference type="InterPro" id="IPR023582">
    <property type="entry name" value="Impact"/>
</dbReference>
<gene>
    <name evidence="3" type="ORF">EI427_13100</name>
</gene>
<dbReference type="AlphaFoldDB" id="A0A3Q9FRZ1"/>
<dbReference type="PANTHER" id="PTHR16301">
    <property type="entry name" value="IMPACT-RELATED"/>
    <property type="match status" value="1"/>
</dbReference>
<dbReference type="OrthoDB" id="9813771at2"/>
<dbReference type="PANTHER" id="PTHR16301:SF20">
    <property type="entry name" value="IMPACT FAMILY MEMBER YIGZ"/>
    <property type="match status" value="1"/>
</dbReference>
<dbReference type="InterPro" id="IPR020568">
    <property type="entry name" value="Ribosomal_Su5_D2-typ_SF"/>
</dbReference>
<reference evidence="3 4" key="1">
    <citation type="submission" date="2018-12" db="EMBL/GenBank/DDBJ databases">
        <title>Flammeovirga pectinis sp. nov., isolated from the gut of the Korean scallop, Patinopecten yessoensis.</title>
        <authorList>
            <person name="Bae J.-W."/>
            <person name="Jeong Y.-S."/>
            <person name="Kang W."/>
        </authorList>
    </citation>
    <scope>NUCLEOTIDE SEQUENCE [LARGE SCALE GENOMIC DNA]</scope>
    <source>
        <strain evidence="3 4">L12M1</strain>
    </source>
</reference>
<dbReference type="SUPFAM" id="SSF54211">
    <property type="entry name" value="Ribosomal protein S5 domain 2-like"/>
    <property type="match status" value="1"/>
</dbReference>
<dbReference type="RefSeq" id="WP_126615347.1">
    <property type="nucleotide sequence ID" value="NZ_CP034562.1"/>
</dbReference>
<dbReference type="InterPro" id="IPR036956">
    <property type="entry name" value="Impact_N_sf"/>
</dbReference>
<dbReference type="GO" id="GO:0006446">
    <property type="term" value="P:regulation of translational initiation"/>
    <property type="evidence" value="ECO:0007669"/>
    <property type="project" value="TreeGrafter"/>
</dbReference>
<dbReference type="Pfam" id="PF01205">
    <property type="entry name" value="Impact_N"/>
    <property type="match status" value="1"/>
</dbReference>
<proteinExistence type="inferred from homology"/>
<feature type="domain" description="Impact N-terminal" evidence="2">
    <location>
        <begin position="19"/>
        <end position="124"/>
    </location>
</feature>
<evidence type="ECO:0000256" key="1">
    <source>
        <dbReference type="ARBA" id="ARBA00007665"/>
    </source>
</evidence>
<dbReference type="InterPro" id="IPR020569">
    <property type="entry name" value="UPF0029_Impact_CS"/>
</dbReference>
<dbReference type="Proteomes" id="UP000267268">
    <property type="component" value="Chromosome 1"/>
</dbReference>
<dbReference type="Gene3D" id="3.30.230.30">
    <property type="entry name" value="Impact, N-terminal domain"/>
    <property type="match status" value="1"/>
</dbReference>
<evidence type="ECO:0000259" key="2">
    <source>
        <dbReference type="Pfam" id="PF01205"/>
    </source>
</evidence>
<accession>A0A3Q9FRZ1</accession>
<name>A0A3Q9FRZ1_9BACT</name>
<organism evidence="3 4">
    <name type="scientific">Flammeovirga pectinis</name>
    <dbReference type="NCBI Taxonomy" id="2494373"/>
    <lineage>
        <taxon>Bacteria</taxon>
        <taxon>Pseudomonadati</taxon>
        <taxon>Bacteroidota</taxon>
        <taxon>Cytophagia</taxon>
        <taxon>Cytophagales</taxon>
        <taxon>Flammeovirgaceae</taxon>
        <taxon>Flammeovirga</taxon>
    </lineage>
</organism>
<dbReference type="KEGG" id="fll:EI427_13100"/>